<organism evidence="1 2">
    <name type="scientific">Limosa lapponica baueri</name>
    <dbReference type="NCBI Taxonomy" id="1758121"/>
    <lineage>
        <taxon>Eukaryota</taxon>
        <taxon>Metazoa</taxon>
        <taxon>Chordata</taxon>
        <taxon>Craniata</taxon>
        <taxon>Vertebrata</taxon>
        <taxon>Euteleostomi</taxon>
        <taxon>Archelosauria</taxon>
        <taxon>Archosauria</taxon>
        <taxon>Dinosauria</taxon>
        <taxon>Saurischia</taxon>
        <taxon>Theropoda</taxon>
        <taxon>Coelurosauria</taxon>
        <taxon>Aves</taxon>
        <taxon>Neognathae</taxon>
        <taxon>Neoaves</taxon>
        <taxon>Charadriiformes</taxon>
        <taxon>Scolopacidae</taxon>
        <taxon>Limosa</taxon>
    </lineage>
</organism>
<sequence length="348" mass="38871">MFFMSSCGGIPAEFLQLLCGLASEASPQALLGMQEKIHLVLQIWLKRKTSLQAGCAGEGVDEVVAEWKNELRLESDASCTGRMERVLGPVQFNILINKLDEAIECTLGKFADDTKLSRSVDLLEGQVLGPALGSQVPHEHYRLGEEWLESCLAEKDLGVLVDSWVNMSQQCAQVAKKANSIPTCIRNSVSSRISEVIIPLYLALVRSRLEYRVQFWAPHYEKDIEVLGEVQRRATKLVRGLEDKSYYEQLRELSLFGLEEGSLRGDLIILYSGLKGGCSEAGVGLFSQVASDRTRGNGLKLRQGSFRLDIRKHFFTERVVKHWNRLPREVVKSPSLESFKKPVDVCGA</sequence>
<keyword evidence="2" id="KW-1185">Reference proteome</keyword>
<protein>
    <recommendedName>
        <fullName evidence="3">Reverse transcriptase domain-containing protein</fullName>
    </recommendedName>
</protein>
<reference evidence="2" key="1">
    <citation type="submission" date="2017-11" db="EMBL/GenBank/DDBJ databases">
        <authorList>
            <person name="Lima N.C."/>
            <person name="Parody-Merino A.M."/>
            <person name="Battley P.F."/>
            <person name="Fidler A.E."/>
            <person name="Prosdocimi F."/>
        </authorList>
    </citation>
    <scope>NUCLEOTIDE SEQUENCE [LARGE SCALE GENOMIC DNA]</scope>
</reference>
<dbReference type="Proteomes" id="UP000233556">
    <property type="component" value="Unassembled WGS sequence"/>
</dbReference>
<gene>
    <name evidence="1" type="ORF">llap_6930</name>
</gene>
<evidence type="ECO:0008006" key="3">
    <source>
        <dbReference type="Google" id="ProtNLM"/>
    </source>
</evidence>
<dbReference type="EMBL" id="KZ505962">
    <property type="protein sequence ID" value="PKU42765.1"/>
    <property type="molecule type" value="Genomic_DNA"/>
</dbReference>
<dbReference type="OrthoDB" id="276744at2759"/>
<reference evidence="2" key="2">
    <citation type="submission" date="2017-12" db="EMBL/GenBank/DDBJ databases">
        <title>Genome sequence of the Bar-tailed Godwit (Limosa lapponica baueri).</title>
        <authorList>
            <person name="Lima N.C.B."/>
            <person name="Parody-Merino A.M."/>
            <person name="Battley P.F."/>
            <person name="Fidler A.E."/>
            <person name="Prosdocimi F."/>
        </authorList>
    </citation>
    <scope>NUCLEOTIDE SEQUENCE [LARGE SCALE GENOMIC DNA]</scope>
</reference>
<dbReference type="AlphaFoldDB" id="A0A2I0U9M6"/>
<accession>A0A2I0U9M6</accession>
<evidence type="ECO:0000313" key="1">
    <source>
        <dbReference type="EMBL" id="PKU42765.1"/>
    </source>
</evidence>
<proteinExistence type="predicted"/>
<name>A0A2I0U9M6_LIMLA</name>
<evidence type="ECO:0000313" key="2">
    <source>
        <dbReference type="Proteomes" id="UP000233556"/>
    </source>
</evidence>
<dbReference type="PANTHER" id="PTHR33332">
    <property type="entry name" value="REVERSE TRANSCRIPTASE DOMAIN-CONTAINING PROTEIN"/>
    <property type="match status" value="1"/>
</dbReference>